<proteinExistence type="predicted"/>
<evidence type="ECO:0000313" key="1">
    <source>
        <dbReference type="EMBL" id="ORY04446.1"/>
    </source>
</evidence>
<dbReference type="OrthoDB" id="5130625at2759"/>
<dbReference type="AlphaFoldDB" id="A0A1Y1Z2N3"/>
<evidence type="ECO:0000313" key="2">
    <source>
        <dbReference type="Proteomes" id="UP000193144"/>
    </source>
</evidence>
<gene>
    <name evidence="1" type="ORF">BCR34DRAFT_617456</name>
</gene>
<name>A0A1Y1Z2N3_9PLEO</name>
<dbReference type="Proteomes" id="UP000193144">
    <property type="component" value="Unassembled WGS sequence"/>
</dbReference>
<dbReference type="EMBL" id="MCFA01000135">
    <property type="protein sequence ID" value="ORY04446.1"/>
    <property type="molecule type" value="Genomic_DNA"/>
</dbReference>
<protein>
    <submittedName>
        <fullName evidence="1">Uncharacterized protein</fullName>
    </submittedName>
</protein>
<comment type="caution">
    <text evidence="1">The sequence shown here is derived from an EMBL/GenBank/DDBJ whole genome shotgun (WGS) entry which is preliminary data.</text>
</comment>
<reference evidence="1 2" key="1">
    <citation type="submission" date="2016-07" db="EMBL/GenBank/DDBJ databases">
        <title>Pervasive Adenine N6-methylation of Active Genes in Fungi.</title>
        <authorList>
            <consortium name="DOE Joint Genome Institute"/>
            <person name="Mondo S.J."/>
            <person name="Dannebaum R.O."/>
            <person name="Kuo R.C."/>
            <person name="Labutti K."/>
            <person name="Haridas S."/>
            <person name="Kuo A."/>
            <person name="Salamov A."/>
            <person name="Ahrendt S.R."/>
            <person name="Lipzen A."/>
            <person name="Sullivan W."/>
            <person name="Andreopoulos W.B."/>
            <person name="Clum A."/>
            <person name="Lindquist E."/>
            <person name="Daum C."/>
            <person name="Ramamoorthy G.K."/>
            <person name="Gryganskyi A."/>
            <person name="Culley D."/>
            <person name="Magnuson J.K."/>
            <person name="James T.Y."/>
            <person name="O'Malley M.A."/>
            <person name="Stajich J.E."/>
            <person name="Spatafora J.W."/>
            <person name="Visel A."/>
            <person name="Grigoriev I.V."/>
        </authorList>
    </citation>
    <scope>NUCLEOTIDE SEQUENCE [LARGE SCALE GENOMIC DNA]</scope>
    <source>
        <strain evidence="1 2">CBS 115471</strain>
    </source>
</reference>
<organism evidence="1 2">
    <name type="scientific">Clohesyomyces aquaticus</name>
    <dbReference type="NCBI Taxonomy" id="1231657"/>
    <lineage>
        <taxon>Eukaryota</taxon>
        <taxon>Fungi</taxon>
        <taxon>Dikarya</taxon>
        <taxon>Ascomycota</taxon>
        <taxon>Pezizomycotina</taxon>
        <taxon>Dothideomycetes</taxon>
        <taxon>Pleosporomycetidae</taxon>
        <taxon>Pleosporales</taxon>
        <taxon>Lindgomycetaceae</taxon>
        <taxon>Clohesyomyces</taxon>
    </lineage>
</organism>
<sequence>MSSLQSIMSQALATASSAPRPDEAEALKYWGVLGEETELLRYDGLGLAFYDYLRATSHYGPTSLQTAGAKSYVTPEMMFQFRALLGIDIAFSAKEIEYLDIATMDEFLYQEYGTLKLAFQNGWRRSDVKTPYLTRVGFITYFSTQFMGQPVNTPLFSTESTRSVVFINNADRILKGPNHLILDPWTDDRFRHAIPRHSIDRTVSSQVADALPKLEPMFAKARAETLVKRRTEAISKGERPTPGLRGGMTGWEALQVLRNAEDGEVLREVSMRSQGPYDSFSVVERAAQNRARMNLAQTQLYNQVLLARATEQGFAAMNSAIF</sequence>
<keyword evidence="2" id="KW-1185">Reference proteome</keyword>
<accession>A0A1Y1Z2N3</accession>